<evidence type="ECO:0000256" key="1">
    <source>
        <dbReference type="ARBA" id="ARBA00004761"/>
    </source>
</evidence>
<comment type="subunit">
    <text evidence="3">Homotrimer.</text>
</comment>
<evidence type="ECO:0000256" key="4">
    <source>
        <dbReference type="ARBA" id="ARBA00023239"/>
    </source>
</evidence>
<dbReference type="Pfam" id="PF01081">
    <property type="entry name" value="Aldolase"/>
    <property type="match status" value="1"/>
</dbReference>
<dbReference type="InterPro" id="IPR000887">
    <property type="entry name" value="Aldlse_KDPG_KHG"/>
</dbReference>
<evidence type="ECO:0000313" key="6">
    <source>
        <dbReference type="EMBL" id="SEJ29544.1"/>
    </source>
</evidence>
<evidence type="ECO:0000256" key="5">
    <source>
        <dbReference type="ARBA" id="ARBA00023277"/>
    </source>
</evidence>
<keyword evidence="7" id="KW-1185">Reference proteome</keyword>
<gene>
    <name evidence="6" type="ORF">SAMN05660742_105175</name>
</gene>
<evidence type="ECO:0000256" key="3">
    <source>
        <dbReference type="ARBA" id="ARBA00011233"/>
    </source>
</evidence>
<proteinExistence type="inferred from homology"/>
<dbReference type="CDD" id="cd00452">
    <property type="entry name" value="KDPG_aldolase"/>
    <property type="match status" value="1"/>
</dbReference>
<dbReference type="RefSeq" id="WP_091830394.1">
    <property type="nucleotide sequence ID" value="NZ_FNZK01000005.1"/>
</dbReference>
<dbReference type="NCBIfam" id="TIGR01182">
    <property type="entry name" value="eda"/>
    <property type="match status" value="1"/>
</dbReference>
<protein>
    <submittedName>
        <fullName evidence="6">2-dehydro-3-deoxyphosphogluconate aldolase / (4S)-4-hydroxy-2-oxoglutarate aldolase</fullName>
    </submittedName>
</protein>
<dbReference type="Gene3D" id="3.20.20.70">
    <property type="entry name" value="Aldolase class I"/>
    <property type="match status" value="1"/>
</dbReference>
<dbReference type="STRING" id="84035.SAMN05660742_105175"/>
<dbReference type="EMBL" id="FNZK01000005">
    <property type="protein sequence ID" value="SEJ29544.1"/>
    <property type="molecule type" value="Genomic_DNA"/>
</dbReference>
<reference evidence="6 7" key="1">
    <citation type="submission" date="2016-10" db="EMBL/GenBank/DDBJ databases">
        <authorList>
            <person name="de Groot N.N."/>
        </authorList>
    </citation>
    <scope>NUCLEOTIDE SEQUENCE [LARGE SCALE GENOMIC DNA]</scope>
    <source>
        <strain evidence="6 7">DSM 2179</strain>
    </source>
</reference>
<dbReference type="SUPFAM" id="SSF51569">
    <property type="entry name" value="Aldolase"/>
    <property type="match status" value="1"/>
</dbReference>
<evidence type="ECO:0000256" key="2">
    <source>
        <dbReference type="ARBA" id="ARBA00006906"/>
    </source>
</evidence>
<name>A0A1H6XPN0_9FIRM</name>
<evidence type="ECO:0000313" key="7">
    <source>
        <dbReference type="Proteomes" id="UP000199662"/>
    </source>
</evidence>
<accession>A0A1H6XPN0</accession>
<dbReference type="InterPro" id="IPR013785">
    <property type="entry name" value="Aldolase_TIM"/>
</dbReference>
<dbReference type="InterPro" id="IPR031338">
    <property type="entry name" value="KDPG/KHG_AS_2"/>
</dbReference>
<keyword evidence="5" id="KW-0119">Carbohydrate metabolism</keyword>
<dbReference type="PANTHER" id="PTHR30246:SF1">
    <property type="entry name" value="2-DEHYDRO-3-DEOXY-6-PHOSPHOGALACTONATE ALDOLASE-RELATED"/>
    <property type="match status" value="1"/>
</dbReference>
<comment type="similarity">
    <text evidence="2">Belongs to the KHG/KDPG aldolase family.</text>
</comment>
<dbReference type="AlphaFoldDB" id="A0A1H6XPN0"/>
<dbReference type="GO" id="GO:0016829">
    <property type="term" value="F:lyase activity"/>
    <property type="evidence" value="ECO:0007669"/>
    <property type="project" value="UniProtKB-KW"/>
</dbReference>
<organism evidence="6 7">
    <name type="scientific">Propionispira arboris</name>
    <dbReference type="NCBI Taxonomy" id="84035"/>
    <lineage>
        <taxon>Bacteria</taxon>
        <taxon>Bacillati</taxon>
        <taxon>Bacillota</taxon>
        <taxon>Negativicutes</taxon>
        <taxon>Selenomonadales</taxon>
        <taxon>Selenomonadaceae</taxon>
        <taxon>Propionispira</taxon>
    </lineage>
</organism>
<dbReference type="PROSITE" id="PS00160">
    <property type="entry name" value="ALDOLASE_KDPG_KHG_2"/>
    <property type="match status" value="1"/>
</dbReference>
<sequence>MRSKYENLKTIIESGMILIIRSDSSEEAEKVAIAAVDGGVKALEITMSVPDALTIISHLAKKYGGTDVVVGAGTVLDAETASAAMLAGAKLLVSPNLNPKMIEIANRYQAVTVSGAMTPTEILNTINAGSDLVKLFPAELLGSKYIKIIKAPLTQAQMVPTGGVNPGNVKEWFDAGCSAVGVGSYVSKAHKKDGDFGKVTKAAQEFMQAIADARNIEGKR</sequence>
<dbReference type="PANTHER" id="PTHR30246">
    <property type="entry name" value="2-KETO-3-DEOXY-6-PHOSPHOGLUCONATE ALDOLASE"/>
    <property type="match status" value="1"/>
</dbReference>
<dbReference type="NCBIfam" id="NF005119">
    <property type="entry name" value="PRK06552.1"/>
    <property type="match status" value="1"/>
</dbReference>
<dbReference type="Proteomes" id="UP000199662">
    <property type="component" value="Unassembled WGS sequence"/>
</dbReference>
<keyword evidence="4" id="KW-0456">Lyase</keyword>
<comment type="pathway">
    <text evidence="1">Carbohydrate acid metabolism.</text>
</comment>